<organism evidence="2 3">
    <name type="scientific">Secundilactobacillus paracollinoides</name>
    <dbReference type="NCBI Taxonomy" id="240427"/>
    <lineage>
        <taxon>Bacteria</taxon>
        <taxon>Bacillati</taxon>
        <taxon>Bacillota</taxon>
        <taxon>Bacilli</taxon>
        <taxon>Lactobacillales</taxon>
        <taxon>Lactobacillaceae</taxon>
        <taxon>Secundilactobacillus</taxon>
    </lineage>
</organism>
<dbReference type="Proteomes" id="UP000093267">
    <property type="component" value="Chromosome"/>
</dbReference>
<dbReference type="InterPro" id="IPR029491">
    <property type="entry name" value="Helicase_HTH"/>
</dbReference>
<gene>
    <name evidence="2" type="ORF">AYR63_12790</name>
</gene>
<name>A0A1B2J0V9_9LACO</name>
<dbReference type="AlphaFoldDB" id="A0A1B2J0V9"/>
<dbReference type="RefSeq" id="WP_065903125.1">
    <property type="nucleotide sequence ID" value="NZ_CP014912.1"/>
</dbReference>
<evidence type="ECO:0000313" key="2">
    <source>
        <dbReference type="EMBL" id="ANZ67927.1"/>
    </source>
</evidence>
<feature type="domain" description="Helicase Helix-turn-helix" evidence="1">
    <location>
        <begin position="245"/>
        <end position="308"/>
    </location>
</feature>
<proteinExistence type="predicted"/>
<dbReference type="Pfam" id="PF14493">
    <property type="entry name" value="HTH_40"/>
    <property type="match status" value="1"/>
</dbReference>
<protein>
    <recommendedName>
        <fullName evidence="1">Helicase Helix-turn-helix domain-containing protein</fullName>
    </recommendedName>
</protein>
<reference evidence="2 3" key="1">
    <citation type="submission" date="2016-03" db="EMBL/GenBank/DDBJ databases">
        <title>Pediococcus and Lactobacillus from brewery environment - whole genome sequencing and assembly.</title>
        <authorList>
            <person name="Behr J."/>
            <person name="Geissler A.J."/>
            <person name="Vogel R.F."/>
        </authorList>
    </citation>
    <scope>NUCLEOTIDE SEQUENCE [LARGE SCALE GENOMIC DNA]</scope>
    <source>
        <strain evidence="2 3">TMW 1.1995</strain>
    </source>
</reference>
<evidence type="ECO:0000259" key="1">
    <source>
        <dbReference type="Pfam" id="PF14493"/>
    </source>
</evidence>
<dbReference type="STRING" id="240427.AYR62_05885"/>
<dbReference type="EMBL" id="CP014924">
    <property type="protein sequence ID" value="ANZ67927.1"/>
    <property type="molecule type" value="Genomic_DNA"/>
</dbReference>
<sequence>MNATQLIQYLSPTSPRRIRVIENLLIGKRSVSTLYWGMRYDLLNWLGYQKHLTREEMETAVADTADQGLITVNDLQAALTPAGIAQQTADQSVHYQPQALDIRLSVDIPQFWQRLLLAVQVVSEYSYHNRQYYPLRADYRNQRVVKQWFSAHKADVTTTLPEALTLFLQTQPTTVADLFGQLLMGHDTPGYTLRQLTEAGTMTVAEAQLMETDAICQFAKQLMQAPNHVLRPLLAGLQQSPVSDSALATLNAFQQGQSFDQISQRRRLKPSTVREHLLEAAIFLPVTAIPYDQLLPTEIQDVFRTRLTGPIDDWQYETVRDDAIEFWQFRLYAILRSKQT</sequence>
<dbReference type="OrthoDB" id="2146354at2"/>
<accession>A0A1B2J0V9</accession>
<dbReference type="KEGG" id="lpd:AYR62_05885"/>
<evidence type="ECO:0000313" key="3">
    <source>
        <dbReference type="Proteomes" id="UP000093267"/>
    </source>
</evidence>
<keyword evidence="3" id="KW-1185">Reference proteome</keyword>